<dbReference type="Proteomes" id="UP000306985">
    <property type="component" value="Unassembled WGS sequence"/>
</dbReference>
<organism evidence="7 8">
    <name type="scientific">Nakamurella flava</name>
    <dbReference type="NCBI Taxonomy" id="2576308"/>
    <lineage>
        <taxon>Bacteria</taxon>
        <taxon>Bacillati</taxon>
        <taxon>Actinomycetota</taxon>
        <taxon>Actinomycetes</taxon>
        <taxon>Nakamurellales</taxon>
        <taxon>Nakamurellaceae</taxon>
        <taxon>Nakamurella</taxon>
    </lineage>
</organism>
<dbReference type="SMART" id="SM00752">
    <property type="entry name" value="HTTM"/>
    <property type="match status" value="1"/>
</dbReference>
<reference evidence="7 8" key="1">
    <citation type="submission" date="2019-05" db="EMBL/GenBank/DDBJ databases">
        <title>Nakamurella sp. N5BH11, whole genome shotgun sequence.</title>
        <authorList>
            <person name="Tuo L."/>
        </authorList>
    </citation>
    <scope>NUCLEOTIDE SEQUENCE [LARGE SCALE GENOMIC DNA]</scope>
    <source>
        <strain evidence="7 8">N5BH11</strain>
    </source>
</reference>
<comment type="caution">
    <text evidence="7">The sequence shown here is derived from an EMBL/GenBank/DDBJ whole genome shotgun (WGS) entry which is preliminary data.</text>
</comment>
<dbReference type="EMBL" id="SZZH01000001">
    <property type="protein sequence ID" value="TKV61709.1"/>
    <property type="molecule type" value="Genomic_DNA"/>
</dbReference>
<feature type="transmembrane region" description="Helical" evidence="5">
    <location>
        <begin position="232"/>
        <end position="251"/>
    </location>
</feature>
<feature type="transmembrane region" description="Helical" evidence="5">
    <location>
        <begin position="171"/>
        <end position="193"/>
    </location>
</feature>
<gene>
    <name evidence="7" type="ORF">FDO65_09205</name>
</gene>
<dbReference type="RefSeq" id="WP_137449014.1">
    <property type="nucleotide sequence ID" value="NZ_SZZH01000001.1"/>
</dbReference>
<dbReference type="InterPro" id="IPR011020">
    <property type="entry name" value="HTTM-like"/>
</dbReference>
<feature type="transmembrane region" description="Helical" evidence="5">
    <location>
        <begin position="258"/>
        <end position="286"/>
    </location>
</feature>
<feature type="transmembrane region" description="Helical" evidence="5">
    <location>
        <begin position="117"/>
        <end position="134"/>
    </location>
</feature>
<keyword evidence="2 5" id="KW-0812">Transmembrane</keyword>
<feature type="transmembrane region" description="Helical" evidence="5">
    <location>
        <begin position="306"/>
        <end position="326"/>
    </location>
</feature>
<evidence type="ECO:0000259" key="6">
    <source>
        <dbReference type="SMART" id="SM00752"/>
    </source>
</evidence>
<dbReference type="GO" id="GO:0012505">
    <property type="term" value="C:endomembrane system"/>
    <property type="evidence" value="ECO:0007669"/>
    <property type="project" value="UniProtKB-SubCell"/>
</dbReference>
<feature type="transmembrane region" description="Helical" evidence="5">
    <location>
        <begin position="95"/>
        <end position="111"/>
    </location>
</feature>
<feature type="transmembrane region" description="Helical" evidence="5">
    <location>
        <begin position="27"/>
        <end position="46"/>
    </location>
</feature>
<accession>A0A4U6QMV2</accession>
<keyword evidence="8" id="KW-1185">Reference proteome</keyword>
<feature type="transmembrane region" description="Helical" evidence="5">
    <location>
        <begin position="66"/>
        <end position="88"/>
    </location>
</feature>
<name>A0A4U6QMV2_9ACTN</name>
<protein>
    <recommendedName>
        <fullName evidence="6">HTTM-like domain-containing protein</fullName>
    </recommendedName>
</protein>
<feature type="transmembrane region" description="Helical" evidence="5">
    <location>
        <begin position="338"/>
        <end position="360"/>
    </location>
</feature>
<keyword evidence="4 5" id="KW-0472">Membrane</keyword>
<evidence type="ECO:0000256" key="2">
    <source>
        <dbReference type="ARBA" id="ARBA00022692"/>
    </source>
</evidence>
<evidence type="ECO:0000256" key="4">
    <source>
        <dbReference type="ARBA" id="ARBA00023136"/>
    </source>
</evidence>
<dbReference type="AlphaFoldDB" id="A0A4U6QMV2"/>
<evidence type="ECO:0000256" key="3">
    <source>
        <dbReference type="ARBA" id="ARBA00022989"/>
    </source>
</evidence>
<proteinExistence type="predicted"/>
<keyword evidence="3 5" id="KW-1133">Transmembrane helix</keyword>
<comment type="subcellular location">
    <subcellularLocation>
        <location evidence="1">Endomembrane system</location>
        <topology evidence="1">Multi-pass membrane protein</topology>
    </subcellularLocation>
</comment>
<dbReference type="OrthoDB" id="1496251at2"/>
<sequence>MNRVLDRFDQWVQQGPFTARDLGRYRVVYCVLLFLLMPRLSWLAGYPSSFYVPPTGPFEWLGGFPSAGALVAIEILAYLLLAATLFGVWTTASSIGLSLVLVVDFGLNFSVGKVDHSMVMVIVPLILAFARWGDHLSIDAIRRRARAAQGGPMVTVSLDDPQRQPQWPLRLLGFCLGAAFVSAAVPKVLGGWLSLSTQASYAYQVRSDFNSGRSSLLSELLVNTPFPPMWEALDWATVLLEGLAVLALVTWRSWRIALAVLVLFHVSVGLSLGIWFASNLVVYGAFVAWGRVQLPGWSFPERWTARVTWLAGPVVALSALALWWLGGMLSNDIEMFRMFIIAIGGIVAVGFLVTQVVGLLRGRRAVGAAAG</sequence>
<evidence type="ECO:0000256" key="5">
    <source>
        <dbReference type="SAM" id="Phobius"/>
    </source>
</evidence>
<evidence type="ECO:0000313" key="7">
    <source>
        <dbReference type="EMBL" id="TKV61709.1"/>
    </source>
</evidence>
<evidence type="ECO:0000313" key="8">
    <source>
        <dbReference type="Proteomes" id="UP000306985"/>
    </source>
</evidence>
<evidence type="ECO:0000256" key="1">
    <source>
        <dbReference type="ARBA" id="ARBA00004127"/>
    </source>
</evidence>
<feature type="domain" description="HTTM-like" evidence="6">
    <location>
        <begin position="14"/>
        <end position="292"/>
    </location>
</feature>